<dbReference type="NCBIfam" id="TIGR02937">
    <property type="entry name" value="sigma70-ECF"/>
    <property type="match status" value="1"/>
</dbReference>
<evidence type="ECO:0000256" key="3">
    <source>
        <dbReference type="ARBA" id="ARBA00023082"/>
    </source>
</evidence>
<accession>A0A0G2SUD9</accession>
<proteinExistence type="evidence at transcript level"/>
<dbReference type="PRINTS" id="PR00046">
    <property type="entry name" value="SIGMA70FCT"/>
</dbReference>
<dbReference type="PANTHER" id="PTHR30603:SF57">
    <property type="entry name" value="RNA POLYMERASE SIGMA FACTOR SIGB"/>
    <property type="match status" value="1"/>
</dbReference>
<dbReference type="GO" id="GO:0016987">
    <property type="term" value="F:sigma factor activity"/>
    <property type="evidence" value="ECO:0007669"/>
    <property type="project" value="UniProtKB-KW"/>
</dbReference>
<dbReference type="GO" id="GO:0006352">
    <property type="term" value="P:DNA-templated transcription initiation"/>
    <property type="evidence" value="ECO:0007669"/>
    <property type="project" value="InterPro"/>
</dbReference>
<reference evidence="7" key="1">
    <citation type="journal article" date="2015" name="Plant Cell">
        <title>Coordinated rates of evolution between interacting plastid and nuclear genes in Geraniaceae.</title>
        <authorList>
            <person name="Zhang J."/>
            <person name="Ruhlman T.A."/>
            <person name="Sabir J."/>
            <person name="Blazier J.C."/>
            <person name="Jansen R.K."/>
        </authorList>
    </citation>
    <scope>NUCLEOTIDE SEQUENCE</scope>
</reference>
<evidence type="ECO:0000256" key="2">
    <source>
        <dbReference type="ARBA" id="ARBA00023015"/>
    </source>
</evidence>
<evidence type="ECO:0000256" key="4">
    <source>
        <dbReference type="ARBA" id="ARBA00023125"/>
    </source>
</evidence>
<dbReference type="InterPro" id="IPR036388">
    <property type="entry name" value="WH-like_DNA-bd_sf"/>
</dbReference>
<dbReference type="InterPro" id="IPR014284">
    <property type="entry name" value="RNA_pol_sigma-70_dom"/>
</dbReference>
<dbReference type="InterPro" id="IPR050239">
    <property type="entry name" value="Sigma-70_RNA_pol_init_factors"/>
</dbReference>
<dbReference type="PANTHER" id="PTHR30603">
    <property type="entry name" value="RNA POLYMERASE SIGMA FACTOR RPO"/>
    <property type="match status" value="1"/>
</dbReference>
<dbReference type="Gene3D" id="1.10.10.10">
    <property type="entry name" value="Winged helix-like DNA-binding domain superfamily/Winged helix DNA-binding domain"/>
    <property type="match status" value="2"/>
</dbReference>
<dbReference type="AlphaFoldDB" id="A0A0G2SUD9"/>
<evidence type="ECO:0000256" key="5">
    <source>
        <dbReference type="ARBA" id="ARBA00023163"/>
    </source>
</evidence>
<dbReference type="GO" id="GO:0003677">
    <property type="term" value="F:DNA binding"/>
    <property type="evidence" value="ECO:0007669"/>
    <property type="project" value="UniProtKB-KW"/>
</dbReference>
<feature type="domain" description="RNA polymerase sigma-70" evidence="6">
    <location>
        <begin position="354"/>
        <end position="367"/>
    </location>
</feature>
<dbReference type="InterPro" id="IPR007624">
    <property type="entry name" value="RNA_pol_sigma70_r3"/>
</dbReference>
<evidence type="ECO:0000313" key="7">
    <source>
        <dbReference type="EMBL" id="AKC88676.1"/>
    </source>
</evidence>
<dbReference type="GO" id="GO:0071482">
    <property type="term" value="P:cellular response to light stimulus"/>
    <property type="evidence" value="ECO:0007669"/>
    <property type="project" value="UniProtKB-ARBA"/>
</dbReference>
<dbReference type="EMBL" id="KJ916907">
    <property type="protein sequence ID" value="AKC88676.1"/>
    <property type="molecule type" value="mRNA"/>
</dbReference>
<dbReference type="Gene3D" id="1.20.120.1810">
    <property type="match status" value="1"/>
</dbReference>
<dbReference type="Pfam" id="PF04539">
    <property type="entry name" value="Sigma70_r3"/>
    <property type="match status" value="1"/>
</dbReference>
<dbReference type="Pfam" id="PF04545">
    <property type="entry name" value="Sigma70_r4"/>
    <property type="match status" value="1"/>
</dbReference>
<dbReference type="CDD" id="cd06171">
    <property type="entry name" value="Sigma70_r4"/>
    <property type="match status" value="1"/>
</dbReference>
<sequence length="565" mass="63084">MPSCLLPQFKCQPDTFSPIHFRTPPSTTKIRGHIYFQTQCTLSTMSASASTVTTTMLDMEKLQISSLEAHLHSVSAAKGPLMEANFEAALAREALLRSDQAVVTAAAEAVALAKAAVKITKDAKALMLTNYQDGNIESRPIILSRVNDTRSSWVQPTETEVSEVGVSSGSDIGAMEDCSVQYPTKEPSYLDEELKFFPKQLSSTVAVRSTRQRERKARRAKAAEKASSSVVAVKPVSTSSKKRVSSKDVKCNDPLRRVRGITSSKLLTADEERKLSEGVQDLVKLEKLQEELAKLCGGEPTFAQWAAAAGTDQRSLRKRLDYSILCKETMVKSNVRLVISIAKKYREFGMGLQDLVQAGSLGLVRAVEKFDGSRGFRFSTYSHWWIRQACRKCLTNDSKLICVPVRLMEATSKVRKGRENFIKEKRRKPDDLELAKAAGLSMKKFTASLQVPKTPTSLDWKIGNNGSLKLSDVISDPNQESIEEEVMEKCMRQELDSVLNSSLSPKEQKVIRLRFGLDNERTLGLKEIGQLMSVSRERIRQIQLCAFQKLKNNKRTENLRQYLDT</sequence>
<name>A0A0G2SUD9_9ROSI</name>
<keyword evidence="5" id="KW-0804">Transcription</keyword>
<dbReference type="InterPro" id="IPR013325">
    <property type="entry name" value="RNA_pol_sigma_r2"/>
</dbReference>
<gene>
    <name evidence="7" type="primary">sig2</name>
</gene>
<keyword evidence="2" id="KW-0805">Transcription regulation</keyword>
<organism evidence="7">
    <name type="scientific">Pelargonium transvaalense</name>
    <dbReference type="NCBI Taxonomy" id="158603"/>
    <lineage>
        <taxon>Eukaryota</taxon>
        <taxon>Viridiplantae</taxon>
        <taxon>Streptophyta</taxon>
        <taxon>Embryophyta</taxon>
        <taxon>Tracheophyta</taxon>
        <taxon>Spermatophyta</taxon>
        <taxon>Magnoliopsida</taxon>
        <taxon>eudicotyledons</taxon>
        <taxon>Gunneridae</taxon>
        <taxon>Pentapetalae</taxon>
        <taxon>rosids</taxon>
        <taxon>malvids</taxon>
        <taxon>Geraniales</taxon>
        <taxon>Geraniaceae</taxon>
        <taxon>Pelargonium</taxon>
    </lineage>
</organism>
<dbReference type="InterPro" id="IPR007630">
    <property type="entry name" value="RNA_pol_sigma70_r4"/>
</dbReference>
<evidence type="ECO:0000259" key="6">
    <source>
        <dbReference type="PROSITE" id="PS00715"/>
    </source>
</evidence>
<dbReference type="SUPFAM" id="SSF88659">
    <property type="entry name" value="Sigma3 and sigma4 domains of RNA polymerase sigma factors"/>
    <property type="match status" value="2"/>
</dbReference>
<protein>
    <submittedName>
        <fullName evidence="7">Sigma factor</fullName>
    </submittedName>
</protein>
<dbReference type="Pfam" id="PF04542">
    <property type="entry name" value="Sigma70_r2"/>
    <property type="match status" value="1"/>
</dbReference>
<dbReference type="InterPro" id="IPR000943">
    <property type="entry name" value="RNA_pol_sigma70"/>
</dbReference>
<comment type="similarity">
    <text evidence="1">Belongs to the sigma-70 factor family.</text>
</comment>
<dbReference type="InterPro" id="IPR013324">
    <property type="entry name" value="RNA_pol_sigma_r3/r4-like"/>
</dbReference>
<evidence type="ECO:0000256" key="1">
    <source>
        <dbReference type="ARBA" id="ARBA00007788"/>
    </source>
</evidence>
<dbReference type="PROSITE" id="PS00715">
    <property type="entry name" value="SIGMA70_1"/>
    <property type="match status" value="1"/>
</dbReference>
<keyword evidence="3" id="KW-0731">Sigma factor</keyword>
<dbReference type="SUPFAM" id="SSF88946">
    <property type="entry name" value="Sigma2 domain of RNA polymerase sigma factors"/>
    <property type="match status" value="1"/>
</dbReference>
<keyword evidence="4" id="KW-0238">DNA-binding</keyword>
<dbReference type="InterPro" id="IPR007627">
    <property type="entry name" value="RNA_pol_sigma70_r2"/>
</dbReference>